<protein>
    <submittedName>
        <fullName evidence="3">Uncharacterized protein</fullName>
    </submittedName>
</protein>
<accession>A0AAU9LWJ6</accession>
<evidence type="ECO:0000313" key="3">
    <source>
        <dbReference type="EMBL" id="CAH1419211.1"/>
    </source>
</evidence>
<comment type="similarity">
    <text evidence="1">Belongs to the major facilitator superfamily. Phosphate:H(+) symporter (TC 2.A.1.9) family.</text>
</comment>
<keyword evidence="4" id="KW-1185">Reference proteome</keyword>
<name>A0AAU9LWJ6_9ASTR</name>
<reference evidence="3 4" key="1">
    <citation type="submission" date="2022-01" db="EMBL/GenBank/DDBJ databases">
        <authorList>
            <person name="Xiong W."/>
            <person name="Schranz E."/>
        </authorList>
    </citation>
    <scope>NUCLEOTIDE SEQUENCE [LARGE SCALE GENOMIC DNA]</scope>
</reference>
<gene>
    <name evidence="3" type="ORF">LVIROSA_LOCUS6761</name>
</gene>
<keyword evidence="2" id="KW-0812">Transmembrane</keyword>
<evidence type="ECO:0000313" key="4">
    <source>
        <dbReference type="Proteomes" id="UP001157418"/>
    </source>
</evidence>
<dbReference type="Gene3D" id="1.20.1250.20">
    <property type="entry name" value="MFS general substrate transporter like domains"/>
    <property type="match status" value="1"/>
</dbReference>
<dbReference type="SUPFAM" id="SSF103473">
    <property type="entry name" value="MFS general substrate transporter"/>
    <property type="match status" value="1"/>
</dbReference>
<dbReference type="AlphaFoldDB" id="A0AAU9LWJ6"/>
<dbReference type="PANTHER" id="PTHR11654">
    <property type="entry name" value="OLIGOPEPTIDE TRANSPORTER-RELATED"/>
    <property type="match status" value="1"/>
</dbReference>
<keyword evidence="2" id="KW-0472">Membrane</keyword>
<keyword evidence="2" id="KW-1133">Transmembrane helix</keyword>
<organism evidence="3 4">
    <name type="scientific">Lactuca virosa</name>
    <dbReference type="NCBI Taxonomy" id="75947"/>
    <lineage>
        <taxon>Eukaryota</taxon>
        <taxon>Viridiplantae</taxon>
        <taxon>Streptophyta</taxon>
        <taxon>Embryophyta</taxon>
        <taxon>Tracheophyta</taxon>
        <taxon>Spermatophyta</taxon>
        <taxon>Magnoliopsida</taxon>
        <taxon>eudicotyledons</taxon>
        <taxon>Gunneridae</taxon>
        <taxon>Pentapetalae</taxon>
        <taxon>asterids</taxon>
        <taxon>campanulids</taxon>
        <taxon>Asterales</taxon>
        <taxon>Asteraceae</taxon>
        <taxon>Cichorioideae</taxon>
        <taxon>Cichorieae</taxon>
        <taxon>Lactucinae</taxon>
        <taxon>Lactuca</taxon>
    </lineage>
</organism>
<dbReference type="Proteomes" id="UP001157418">
    <property type="component" value="Unassembled WGS sequence"/>
</dbReference>
<feature type="transmembrane region" description="Helical" evidence="2">
    <location>
        <begin position="109"/>
        <end position="132"/>
    </location>
</feature>
<sequence>MDDNGTDTHSTGVESPLLINFVDGVVDYRGHPVLRSKSGCWRSAYFIIGVEVAERFAYYGVSSNLITYLTGPLGQSTATAAENVNTWTGTARLLPLLGAFIADAFLGRYLMIIIASLLYVLALGFLALSTFIPSKL</sequence>
<comment type="caution">
    <text evidence="3">The sequence shown here is derived from an EMBL/GenBank/DDBJ whole genome shotgun (WGS) entry which is preliminary data.</text>
</comment>
<dbReference type="InterPro" id="IPR036259">
    <property type="entry name" value="MFS_trans_sf"/>
</dbReference>
<evidence type="ECO:0000256" key="2">
    <source>
        <dbReference type="SAM" id="Phobius"/>
    </source>
</evidence>
<dbReference type="EMBL" id="CAKMRJ010000224">
    <property type="protein sequence ID" value="CAH1419211.1"/>
    <property type="molecule type" value="Genomic_DNA"/>
</dbReference>
<proteinExistence type="inferred from homology"/>
<evidence type="ECO:0000256" key="1">
    <source>
        <dbReference type="ARBA" id="ARBA00044504"/>
    </source>
</evidence>